<dbReference type="KEGG" id="salw:CP975_12070"/>
<sequence>MTENALPSPASTAPLPSPASPASGSSPRRSDATRAGILAAARERFATDGYERATIRAIARDANIDPSMVMRYYGNKEGLFAAATSVDLRIPDFGPVAREDVGRVLVAHFLDMWEDADALTALLRMGMTHQAGAERMREVFAEQVLPVARAVCPDPAEAPTRAALCAAQLLGLALTRYVLRFPPSAALTREEITRWLAPTVQRYLTAERP</sequence>
<dbReference type="SUPFAM" id="SSF46689">
    <property type="entry name" value="Homeodomain-like"/>
    <property type="match status" value="1"/>
</dbReference>
<evidence type="ECO:0000256" key="1">
    <source>
        <dbReference type="ARBA" id="ARBA00023125"/>
    </source>
</evidence>
<dbReference type="GO" id="GO:0003700">
    <property type="term" value="F:DNA-binding transcription factor activity"/>
    <property type="evidence" value="ECO:0007669"/>
    <property type="project" value="TreeGrafter"/>
</dbReference>
<proteinExistence type="predicted"/>
<gene>
    <name evidence="5" type="ORF">CP975_12070</name>
</gene>
<dbReference type="AlphaFoldDB" id="A0A5J6HI73"/>
<evidence type="ECO:0000259" key="4">
    <source>
        <dbReference type="PROSITE" id="PS50977"/>
    </source>
</evidence>
<protein>
    <submittedName>
        <fullName evidence="5">TetR/AcrR family transcriptional regulator</fullName>
    </submittedName>
</protein>
<evidence type="ECO:0000313" key="5">
    <source>
        <dbReference type="EMBL" id="QEV18143.1"/>
    </source>
</evidence>
<dbReference type="EMBL" id="CP023695">
    <property type="protein sequence ID" value="QEV18143.1"/>
    <property type="molecule type" value="Genomic_DNA"/>
</dbReference>
<dbReference type="RefSeq" id="WP_150476856.1">
    <property type="nucleotide sequence ID" value="NZ_CP023695.1"/>
</dbReference>
<dbReference type="GO" id="GO:0000976">
    <property type="term" value="F:transcription cis-regulatory region binding"/>
    <property type="evidence" value="ECO:0007669"/>
    <property type="project" value="TreeGrafter"/>
</dbReference>
<dbReference type="InterPro" id="IPR041678">
    <property type="entry name" value="TetR_C_16"/>
</dbReference>
<dbReference type="PANTHER" id="PTHR30055:SF235">
    <property type="entry name" value="TRANSCRIPTIONAL REGULATORY PROTEIN"/>
    <property type="match status" value="1"/>
</dbReference>
<evidence type="ECO:0000256" key="2">
    <source>
        <dbReference type="PROSITE-ProRule" id="PRU00335"/>
    </source>
</evidence>
<dbReference type="Gene3D" id="1.10.10.60">
    <property type="entry name" value="Homeodomain-like"/>
    <property type="match status" value="1"/>
</dbReference>
<dbReference type="Gene3D" id="1.10.357.10">
    <property type="entry name" value="Tetracycline Repressor, domain 2"/>
    <property type="match status" value="1"/>
</dbReference>
<name>A0A5J6HI73_STRAD</name>
<dbReference type="Pfam" id="PF00440">
    <property type="entry name" value="TetR_N"/>
    <property type="match status" value="1"/>
</dbReference>
<dbReference type="SUPFAM" id="SSF48498">
    <property type="entry name" value="Tetracyclin repressor-like, C-terminal domain"/>
    <property type="match status" value="1"/>
</dbReference>
<reference evidence="5 6" key="1">
    <citation type="submission" date="2017-09" db="EMBL/GenBank/DDBJ databases">
        <authorList>
            <person name="Lee N."/>
            <person name="Cho B.-K."/>
        </authorList>
    </citation>
    <scope>NUCLEOTIDE SEQUENCE [LARGE SCALE GENOMIC DNA]</scope>
    <source>
        <strain evidence="5 6">ATCC 12461</strain>
    </source>
</reference>
<feature type="region of interest" description="Disordered" evidence="3">
    <location>
        <begin position="1"/>
        <end position="33"/>
    </location>
</feature>
<accession>A0A5J6HI73</accession>
<keyword evidence="6" id="KW-1185">Reference proteome</keyword>
<dbReference type="OrthoDB" id="3210235at2"/>
<evidence type="ECO:0000313" key="6">
    <source>
        <dbReference type="Proteomes" id="UP000326553"/>
    </source>
</evidence>
<dbReference type="InterPro" id="IPR036271">
    <property type="entry name" value="Tet_transcr_reg_TetR-rel_C_sf"/>
</dbReference>
<dbReference type="PROSITE" id="PS50977">
    <property type="entry name" value="HTH_TETR_2"/>
    <property type="match status" value="1"/>
</dbReference>
<dbReference type="Pfam" id="PF17920">
    <property type="entry name" value="TetR_C_16"/>
    <property type="match status" value="1"/>
</dbReference>
<dbReference type="InterPro" id="IPR009057">
    <property type="entry name" value="Homeodomain-like_sf"/>
</dbReference>
<organism evidence="5 6">
    <name type="scientific">Streptomyces alboniger</name>
    <dbReference type="NCBI Taxonomy" id="132473"/>
    <lineage>
        <taxon>Bacteria</taxon>
        <taxon>Bacillati</taxon>
        <taxon>Actinomycetota</taxon>
        <taxon>Actinomycetes</taxon>
        <taxon>Kitasatosporales</taxon>
        <taxon>Streptomycetaceae</taxon>
        <taxon>Streptomyces</taxon>
        <taxon>Streptomyces aurantiacus group</taxon>
    </lineage>
</organism>
<dbReference type="InterPro" id="IPR001647">
    <property type="entry name" value="HTH_TetR"/>
</dbReference>
<feature type="domain" description="HTH tetR-type" evidence="4">
    <location>
        <begin position="31"/>
        <end position="91"/>
    </location>
</feature>
<evidence type="ECO:0000256" key="3">
    <source>
        <dbReference type="SAM" id="MobiDB-lite"/>
    </source>
</evidence>
<feature type="DNA-binding region" description="H-T-H motif" evidence="2">
    <location>
        <begin position="54"/>
        <end position="73"/>
    </location>
</feature>
<feature type="compositionally biased region" description="Low complexity" evidence="3">
    <location>
        <begin position="1"/>
        <end position="27"/>
    </location>
</feature>
<dbReference type="PRINTS" id="PR00455">
    <property type="entry name" value="HTHTETR"/>
</dbReference>
<dbReference type="PANTHER" id="PTHR30055">
    <property type="entry name" value="HTH-TYPE TRANSCRIPTIONAL REGULATOR RUTR"/>
    <property type="match status" value="1"/>
</dbReference>
<dbReference type="InterPro" id="IPR050109">
    <property type="entry name" value="HTH-type_TetR-like_transc_reg"/>
</dbReference>
<dbReference type="Proteomes" id="UP000326553">
    <property type="component" value="Chromosome"/>
</dbReference>
<keyword evidence="1 2" id="KW-0238">DNA-binding</keyword>